<evidence type="ECO:0000313" key="8">
    <source>
        <dbReference type="Proteomes" id="UP000221394"/>
    </source>
</evidence>
<evidence type="ECO:0000256" key="4">
    <source>
        <dbReference type="RuleBase" id="RU003744"/>
    </source>
</evidence>
<name>A0A2A9EEE5_9MICO</name>
<evidence type="ECO:0000256" key="1">
    <source>
        <dbReference type="ARBA" id="ARBA00004196"/>
    </source>
</evidence>
<evidence type="ECO:0000256" key="2">
    <source>
        <dbReference type="ARBA" id="ARBA00010333"/>
    </source>
</evidence>
<organism evidence="7 8">
    <name type="scientific">Flavimobilis soli</name>
    <dbReference type="NCBI Taxonomy" id="442709"/>
    <lineage>
        <taxon>Bacteria</taxon>
        <taxon>Bacillati</taxon>
        <taxon>Actinomycetota</taxon>
        <taxon>Actinomycetes</taxon>
        <taxon>Micrococcales</taxon>
        <taxon>Jonesiaceae</taxon>
        <taxon>Flavimobilis</taxon>
    </lineage>
</organism>
<dbReference type="Proteomes" id="UP000221394">
    <property type="component" value="Unassembled WGS sequence"/>
</dbReference>
<dbReference type="SMART" id="SM00062">
    <property type="entry name" value="PBPb"/>
    <property type="match status" value="1"/>
</dbReference>
<feature type="signal peptide" evidence="5">
    <location>
        <begin position="1"/>
        <end position="20"/>
    </location>
</feature>
<sequence>MKIRRSAAAAATAVVLSALALGACSSDGDDKAAADPVAALKESGVLKVGTEGTYSPFTFHDASSGELTGYDIDVITAVAEKLGVKPEFSETKWDSIFAGLEAKRYDVIANEVTINDERAAKYDLSDPYSVSVPVVIVRADDTELTSIAGFDGRTAAQTATSNWGEIARSNGAKVEPVEGFTEAVAAVRDGRVDFTVNDNLAALEYLESTGDTTVKIAFDIPEEKVVQAFALRKDSGLVAEINKALGELAADGTLATIGEKYFGTDISK</sequence>
<comment type="similarity">
    <text evidence="2 4">Belongs to the bacterial solute-binding protein 3 family.</text>
</comment>
<dbReference type="GO" id="GO:0030313">
    <property type="term" value="C:cell envelope"/>
    <property type="evidence" value="ECO:0007669"/>
    <property type="project" value="UniProtKB-SubCell"/>
</dbReference>
<evidence type="ECO:0000256" key="3">
    <source>
        <dbReference type="ARBA" id="ARBA00022729"/>
    </source>
</evidence>
<feature type="domain" description="Solute-binding protein family 3/N-terminal" evidence="6">
    <location>
        <begin position="45"/>
        <end position="265"/>
    </location>
</feature>
<dbReference type="InterPro" id="IPR018313">
    <property type="entry name" value="SBP_3_CS"/>
</dbReference>
<keyword evidence="8" id="KW-1185">Reference proteome</keyword>
<evidence type="ECO:0000259" key="6">
    <source>
        <dbReference type="SMART" id="SM00062"/>
    </source>
</evidence>
<proteinExistence type="inferred from homology"/>
<dbReference type="Pfam" id="PF00497">
    <property type="entry name" value="SBP_bac_3"/>
    <property type="match status" value="1"/>
</dbReference>
<dbReference type="PROSITE" id="PS01039">
    <property type="entry name" value="SBP_BACTERIAL_3"/>
    <property type="match status" value="1"/>
</dbReference>
<dbReference type="PANTHER" id="PTHR35936">
    <property type="entry name" value="MEMBRANE-BOUND LYTIC MUREIN TRANSGLYCOSYLASE F"/>
    <property type="match status" value="1"/>
</dbReference>
<evidence type="ECO:0000256" key="5">
    <source>
        <dbReference type="SAM" id="SignalP"/>
    </source>
</evidence>
<accession>A0A2A9EEE5</accession>
<dbReference type="PROSITE" id="PS51257">
    <property type="entry name" value="PROKAR_LIPOPROTEIN"/>
    <property type="match status" value="1"/>
</dbReference>
<protein>
    <submittedName>
        <fullName evidence="7">Amino acid ABC transporter substrate-binding protein (PAAT family)</fullName>
    </submittedName>
</protein>
<evidence type="ECO:0000313" key="7">
    <source>
        <dbReference type="EMBL" id="PFG36589.1"/>
    </source>
</evidence>
<comment type="caution">
    <text evidence="7">The sequence shown here is derived from an EMBL/GenBank/DDBJ whole genome shotgun (WGS) entry which is preliminary data.</text>
</comment>
<dbReference type="SUPFAM" id="SSF53850">
    <property type="entry name" value="Periplasmic binding protein-like II"/>
    <property type="match status" value="1"/>
</dbReference>
<comment type="subcellular location">
    <subcellularLocation>
        <location evidence="1">Cell envelope</location>
    </subcellularLocation>
</comment>
<keyword evidence="3 5" id="KW-0732">Signal</keyword>
<dbReference type="InterPro" id="IPR001638">
    <property type="entry name" value="Solute-binding_3/MltF_N"/>
</dbReference>
<dbReference type="RefSeq" id="WP_219810365.1">
    <property type="nucleotide sequence ID" value="NZ_PDJH01000001.1"/>
</dbReference>
<reference evidence="7 8" key="1">
    <citation type="submission" date="2017-10" db="EMBL/GenBank/DDBJ databases">
        <title>Sequencing the genomes of 1000 actinobacteria strains.</title>
        <authorList>
            <person name="Klenk H.-P."/>
        </authorList>
    </citation>
    <scope>NUCLEOTIDE SEQUENCE [LARGE SCALE GENOMIC DNA]</scope>
    <source>
        <strain evidence="7 8">DSM 21574</strain>
    </source>
</reference>
<dbReference type="Gene3D" id="3.40.190.10">
    <property type="entry name" value="Periplasmic binding protein-like II"/>
    <property type="match status" value="2"/>
</dbReference>
<gene>
    <name evidence="7" type="ORF">ATL41_1318</name>
</gene>
<dbReference type="PANTHER" id="PTHR35936:SF34">
    <property type="entry name" value="ABC TRANSPORTER EXTRACELLULAR-BINDING PROTEIN YCKB-RELATED"/>
    <property type="match status" value="1"/>
</dbReference>
<feature type="chain" id="PRO_5038644222" evidence="5">
    <location>
        <begin position="21"/>
        <end position="268"/>
    </location>
</feature>
<dbReference type="EMBL" id="PDJH01000001">
    <property type="protein sequence ID" value="PFG36589.1"/>
    <property type="molecule type" value="Genomic_DNA"/>
</dbReference>
<dbReference type="AlphaFoldDB" id="A0A2A9EEE5"/>